<dbReference type="RefSeq" id="WP_184218958.1">
    <property type="nucleotide sequence ID" value="NZ_JACHIP010000004.1"/>
</dbReference>
<feature type="domain" description="Globin-sensor" evidence="1">
    <location>
        <begin position="26"/>
        <end position="198"/>
    </location>
</feature>
<dbReference type="InterPro" id="IPR012292">
    <property type="entry name" value="Globin/Proto"/>
</dbReference>
<proteinExistence type="predicted"/>
<sequence>MNKVAEVIPAYTYGTTEIAKSSVSLDELEKLKASAGFTAQDEHFLHMAGEVLADQTQQIVAQWRSGIIASIPNLARHSRTPEGEPIPEYLGQSNLRFQQWILDTCLRPYDQDWLNYQQEIALRHTSLKKNQADGVRSTAFVPFHDIVAFVAVMNETIKPYLASKGNTEEEVAGMHLAWCRSLQMQIALWSRPYFDAAQKSSDHSINEW</sequence>
<accession>A0A7W7ZF11</accession>
<evidence type="ECO:0000313" key="2">
    <source>
        <dbReference type="EMBL" id="MBB5058770.1"/>
    </source>
</evidence>
<dbReference type="Pfam" id="PF11563">
    <property type="entry name" value="Protoglobin"/>
    <property type="match status" value="1"/>
</dbReference>
<evidence type="ECO:0000259" key="1">
    <source>
        <dbReference type="Pfam" id="PF11563"/>
    </source>
</evidence>
<reference evidence="2 3" key="1">
    <citation type="submission" date="2020-08" db="EMBL/GenBank/DDBJ databases">
        <title>Genomic Encyclopedia of Type Strains, Phase IV (KMG-V): Genome sequencing to study the core and pangenomes of soil and plant-associated prokaryotes.</title>
        <authorList>
            <person name="Whitman W."/>
        </authorList>
    </citation>
    <scope>NUCLEOTIDE SEQUENCE [LARGE SCALE GENOMIC DNA]</scope>
    <source>
        <strain evidence="2 3">M8UP14</strain>
    </source>
</reference>
<organism evidence="2 3">
    <name type="scientific">Granulicella aggregans</name>
    <dbReference type="NCBI Taxonomy" id="474949"/>
    <lineage>
        <taxon>Bacteria</taxon>
        <taxon>Pseudomonadati</taxon>
        <taxon>Acidobacteriota</taxon>
        <taxon>Terriglobia</taxon>
        <taxon>Terriglobales</taxon>
        <taxon>Acidobacteriaceae</taxon>
        <taxon>Granulicella</taxon>
    </lineage>
</organism>
<dbReference type="GO" id="GO:0019825">
    <property type="term" value="F:oxygen binding"/>
    <property type="evidence" value="ECO:0007669"/>
    <property type="project" value="InterPro"/>
</dbReference>
<evidence type="ECO:0000313" key="3">
    <source>
        <dbReference type="Proteomes" id="UP000540989"/>
    </source>
</evidence>
<dbReference type="AlphaFoldDB" id="A0A7W7ZF11"/>
<dbReference type="Gene3D" id="1.10.490.10">
    <property type="entry name" value="Globins"/>
    <property type="match status" value="1"/>
</dbReference>
<dbReference type="InterPro" id="IPR044398">
    <property type="entry name" value="Globin-sensor_dom"/>
</dbReference>
<dbReference type="SUPFAM" id="SSF46458">
    <property type="entry name" value="Globin-like"/>
    <property type="match status" value="1"/>
</dbReference>
<gene>
    <name evidence="2" type="ORF">HDF16_003484</name>
</gene>
<name>A0A7W7ZF11_9BACT</name>
<dbReference type="Proteomes" id="UP000540989">
    <property type="component" value="Unassembled WGS sequence"/>
</dbReference>
<dbReference type="InterPro" id="IPR009050">
    <property type="entry name" value="Globin-like_sf"/>
</dbReference>
<comment type="caution">
    <text evidence="2">The sequence shown here is derived from an EMBL/GenBank/DDBJ whole genome shotgun (WGS) entry which is preliminary data.</text>
</comment>
<protein>
    <recommendedName>
        <fullName evidence="1">Globin-sensor domain-containing protein</fullName>
    </recommendedName>
</protein>
<dbReference type="GO" id="GO:0020037">
    <property type="term" value="F:heme binding"/>
    <property type="evidence" value="ECO:0007669"/>
    <property type="project" value="InterPro"/>
</dbReference>
<dbReference type="EMBL" id="JACHIP010000004">
    <property type="protein sequence ID" value="MBB5058770.1"/>
    <property type="molecule type" value="Genomic_DNA"/>
</dbReference>
<keyword evidence="3" id="KW-1185">Reference proteome</keyword>